<feature type="chain" id="PRO_5017286082" evidence="1">
    <location>
        <begin position="23"/>
        <end position="256"/>
    </location>
</feature>
<evidence type="ECO:0000256" key="1">
    <source>
        <dbReference type="SAM" id="SignalP"/>
    </source>
</evidence>
<sequence length="256" mass="26977">MKTLSMKSLVGALMLLSAPAFADSTSISAFEASITTAKSPSSPGGTTILRSEIRTALNAFLTNTGGPTGVDTTERAYLTTRLGDTSFQQSMTGTAAKYFADFYEVNDATTPYAQWSMNPVAQTPASLYGATGPLASSSTIREGFIPNNQGVVANQAILMEAFGSFGPQSGTFEPIIVKELLALLSSPAVFGTPTADEVEGALAYITAISRNSNRLYYTRWSCRGCGAPGYTAGYVVAAVSTDRRFVRMVNVMTASN</sequence>
<organism evidence="2 3">
    <name type="scientific">Corallococcus aberystwythensis</name>
    <dbReference type="NCBI Taxonomy" id="2316722"/>
    <lineage>
        <taxon>Bacteria</taxon>
        <taxon>Pseudomonadati</taxon>
        <taxon>Myxococcota</taxon>
        <taxon>Myxococcia</taxon>
        <taxon>Myxococcales</taxon>
        <taxon>Cystobacterineae</taxon>
        <taxon>Myxococcaceae</taxon>
        <taxon>Corallococcus</taxon>
    </lineage>
</organism>
<feature type="signal peptide" evidence="1">
    <location>
        <begin position="1"/>
        <end position="22"/>
    </location>
</feature>
<reference evidence="3" key="1">
    <citation type="submission" date="2018-09" db="EMBL/GenBank/DDBJ databases">
        <authorList>
            <person name="Livingstone P.G."/>
            <person name="Whitworth D.E."/>
        </authorList>
    </citation>
    <scope>NUCLEOTIDE SEQUENCE [LARGE SCALE GENOMIC DNA]</scope>
    <source>
        <strain evidence="3">AB050A</strain>
    </source>
</reference>
<evidence type="ECO:0000313" key="2">
    <source>
        <dbReference type="EMBL" id="RKH63521.1"/>
    </source>
</evidence>
<evidence type="ECO:0000313" key="3">
    <source>
        <dbReference type="Proteomes" id="UP000267003"/>
    </source>
</evidence>
<keyword evidence="1" id="KW-0732">Signal</keyword>
<gene>
    <name evidence="2" type="ORF">D7W81_20210</name>
</gene>
<protein>
    <submittedName>
        <fullName evidence="2">Uncharacterized protein</fullName>
    </submittedName>
</protein>
<name>A0A3A8Q7M8_9BACT</name>
<accession>A0A3A8Q7M8</accession>
<dbReference type="AlphaFoldDB" id="A0A3A8Q7M8"/>
<comment type="caution">
    <text evidence="2">The sequence shown here is derived from an EMBL/GenBank/DDBJ whole genome shotgun (WGS) entry which is preliminary data.</text>
</comment>
<keyword evidence="3" id="KW-1185">Reference proteome</keyword>
<dbReference type="RefSeq" id="WP_120557018.1">
    <property type="nucleotide sequence ID" value="NZ_RAWK01000117.1"/>
</dbReference>
<proteinExistence type="predicted"/>
<dbReference type="EMBL" id="RAWK01000117">
    <property type="protein sequence ID" value="RKH63521.1"/>
    <property type="molecule type" value="Genomic_DNA"/>
</dbReference>
<dbReference type="Proteomes" id="UP000267003">
    <property type="component" value="Unassembled WGS sequence"/>
</dbReference>
<dbReference type="OrthoDB" id="5522983at2"/>